<dbReference type="EMBL" id="FP929124">
    <property type="protein sequence ID" value="CBX90027.1"/>
    <property type="molecule type" value="Genomic_DNA"/>
</dbReference>
<dbReference type="VEuPathDB" id="FungiDB:LEMA_P119140.1"/>
<keyword evidence="2" id="KW-0812">Transmembrane</keyword>
<evidence type="ECO:0000313" key="4">
    <source>
        <dbReference type="Proteomes" id="UP000002668"/>
    </source>
</evidence>
<keyword evidence="2" id="KW-1133">Transmembrane helix</keyword>
<keyword evidence="4" id="KW-1185">Reference proteome</keyword>
<dbReference type="InParanoid" id="E4ZT85"/>
<sequence length="453" mass="51820">MKKQLLDGALDLVLIPVLSTSRYSMADTGPSLIWVAELWVQYYQAFLVILTILLSLFCYSLLAPCCRSLWRQFTDNNVFWRTFGATCMALLLCILLPLTVAWFVCSGAQSWSITTSPSRLASSYPPIPMVPPVQCPDGRSNDCHAPTVYKHIERGVVDCSMRALIQREWVRDETIPGSQMIARSLSAEWEAAQRALDVHHDSLRLYVDKEADVNMAMHRALQLFAELSWSRNVPTSYAEQQLGHATWNGSSIMCDLYTSLFSSRSTYIKGLVRLGLNNSMSTMLRATMRTTFVANQHWNKDVFFLKCWYNLHHRCKVGDILPTNQHDFKMMFERAQNRKQSWNTFATDAFDRYLKEESRVLDHLDREQRGICAAAEVEARKRRNGEHYLATEPRLSSVTQGTVPLIEFQYAEAVWYIGRLIRGPARIAAVDPPDPDTWFGDDKEHASKKKSKL</sequence>
<organism evidence="4">
    <name type="scientific">Leptosphaeria maculans (strain JN3 / isolate v23.1.3 / race Av1-4-5-6-7-8)</name>
    <name type="common">Blackleg fungus</name>
    <name type="synonym">Phoma lingam</name>
    <dbReference type="NCBI Taxonomy" id="985895"/>
    <lineage>
        <taxon>Eukaryota</taxon>
        <taxon>Fungi</taxon>
        <taxon>Dikarya</taxon>
        <taxon>Ascomycota</taxon>
        <taxon>Pezizomycotina</taxon>
        <taxon>Dothideomycetes</taxon>
        <taxon>Pleosporomycetidae</taxon>
        <taxon>Pleosporales</taxon>
        <taxon>Pleosporineae</taxon>
        <taxon>Leptosphaeriaceae</taxon>
        <taxon>Plenodomus</taxon>
        <taxon>Plenodomus lingam/Leptosphaeria maculans species complex</taxon>
    </lineage>
</organism>
<accession>E4ZT85</accession>
<feature type="region of interest" description="Disordered" evidence="1">
    <location>
        <begin position="432"/>
        <end position="453"/>
    </location>
</feature>
<dbReference type="GeneID" id="13291204"/>
<gene>
    <name evidence="3" type="ORF">LEMA_P119140.1</name>
</gene>
<reference evidence="4" key="1">
    <citation type="journal article" date="2011" name="Nat. Commun.">
        <title>Effector diversification within compartments of the Leptosphaeria maculans genome affected by Repeat-Induced Point mutations.</title>
        <authorList>
            <person name="Rouxel T."/>
            <person name="Grandaubert J."/>
            <person name="Hane J.K."/>
            <person name="Hoede C."/>
            <person name="van de Wouw A.P."/>
            <person name="Couloux A."/>
            <person name="Dominguez V."/>
            <person name="Anthouard V."/>
            <person name="Bally P."/>
            <person name="Bourras S."/>
            <person name="Cozijnsen A.J."/>
            <person name="Ciuffetti L.M."/>
            <person name="Degrave A."/>
            <person name="Dilmaghani A."/>
            <person name="Duret L."/>
            <person name="Fudal I."/>
            <person name="Goodwin S.B."/>
            <person name="Gout L."/>
            <person name="Glaser N."/>
            <person name="Linglin J."/>
            <person name="Kema G.H.J."/>
            <person name="Lapalu N."/>
            <person name="Lawrence C.B."/>
            <person name="May K."/>
            <person name="Meyer M."/>
            <person name="Ollivier B."/>
            <person name="Poulain J."/>
            <person name="Schoch C.L."/>
            <person name="Simon A."/>
            <person name="Spatafora J.W."/>
            <person name="Stachowiak A."/>
            <person name="Turgeon B.G."/>
            <person name="Tyler B.M."/>
            <person name="Vincent D."/>
            <person name="Weissenbach J."/>
            <person name="Amselem J."/>
            <person name="Quesneville H."/>
            <person name="Oliver R.P."/>
            <person name="Wincker P."/>
            <person name="Balesdent M.-H."/>
            <person name="Howlett B.J."/>
        </authorList>
    </citation>
    <scope>NUCLEOTIDE SEQUENCE [LARGE SCALE GENOMIC DNA]</scope>
    <source>
        <strain evidence="4">JN3 / isolate v23.1.3 / race Av1-4-5-6-7-8</strain>
    </source>
</reference>
<name>E4ZT85_LEPMJ</name>
<protein>
    <submittedName>
        <fullName evidence="3">Predicted protein</fullName>
    </submittedName>
</protein>
<dbReference type="Proteomes" id="UP000002668">
    <property type="component" value="Genome"/>
</dbReference>
<evidence type="ECO:0000313" key="3">
    <source>
        <dbReference type="EMBL" id="CBX90027.1"/>
    </source>
</evidence>
<evidence type="ECO:0000256" key="1">
    <source>
        <dbReference type="SAM" id="MobiDB-lite"/>
    </source>
</evidence>
<evidence type="ECO:0000256" key="2">
    <source>
        <dbReference type="SAM" id="Phobius"/>
    </source>
</evidence>
<dbReference type="AlphaFoldDB" id="E4ZT85"/>
<dbReference type="HOGENOM" id="CLU_604214_0_0_1"/>
<feature type="transmembrane region" description="Helical" evidence="2">
    <location>
        <begin position="83"/>
        <end position="104"/>
    </location>
</feature>
<keyword evidence="2" id="KW-0472">Membrane</keyword>
<dbReference type="OrthoDB" id="10523316at2759"/>
<feature type="transmembrane region" description="Helical" evidence="2">
    <location>
        <begin position="42"/>
        <end position="62"/>
    </location>
</feature>
<proteinExistence type="predicted"/>